<protein>
    <submittedName>
        <fullName evidence="1">Uncharacterized protein</fullName>
    </submittedName>
</protein>
<gene>
    <name evidence="1" type="ORF">Ddye_023608</name>
</gene>
<dbReference type="Proteomes" id="UP001280121">
    <property type="component" value="Unassembled WGS sequence"/>
</dbReference>
<dbReference type="AlphaFoldDB" id="A0AAD9TU74"/>
<keyword evidence="2" id="KW-1185">Reference proteome</keyword>
<comment type="caution">
    <text evidence="1">The sequence shown here is derived from an EMBL/GenBank/DDBJ whole genome shotgun (WGS) entry which is preliminary data.</text>
</comment>
<name>A0AAD9TU74_9ROSI</name>
<evidence type="ECO:0000313" key="1">
    <source>
        <dbReference type="EMBL" id="KAK2641845.1"/>
    </source>
</evidence>
<sequence length="71" mass="7805">MAKALANICPDWCLVSKSAICVSKSVDKVEDAQLVAIVGVKLVDCHELYLGIPSFASRNKKLLFDDIKNRL</sequence>
<proteinExistence type="predicted"/>
<evidence type="ECO:0000313" key="2">
    <source>
        <dbReference type="Proteomes" id="UP001280121"/>
    </source>
</evidence>
<dbReference type="EMBL" id="JANJYI010000007">
    <property type="protein sequence ID" value="KAK2641845.1"/>
    <property type="molecule type" value="Genomic_DNA"/>
</dbReference>
<accession>A0AAD9TU74</accession>
<organism evidence="1 2">
    <name type="scientific">Dipteronia dyeriana</name>
    <dbReference type="NCBI Taxonomy" id="168575"/>
    <lineage>
        <taxon>Eukaryota</taxon>
        <taxon>Viridiplantae</taxon>
        <taxon>Streptophyta</taxon>
        <taxon>Embryophyta</taxon>
        <taxon>Tracheophyta</taxon>
        <taxon>Spermatophyta</taxon>
        <taxon>Magnoliopsida</taxon>
        <taxon>eudicotyledons</taxon>
        <taxon>Gunneridae</taxon>
        <taxon>Pentapetalae</taxon>
        <taxon>rosids</taxon>
        <taxon>malvids</taxon>
        <taxon>Sapindales</taxon>
        <taxon>Sapindaceae</taxon>
        <taxon>Hippocastanoideae</taxon>
        <taxon>Acereae</taxon>
        <taxon>Dipteronia</taxon>
    </lineage>
</organism>
<reference evidence="1" key="1">
    <citation type="journal article" date="2023" name="Plant J.">
        <title>Genome sequences and population genomics provide insights into the demographic history, inbreeding, and mutation load of two 'living fossil' tree species of Dipteronia.</title>
        <authorList>
            <person name="Feng Y."/>
            <person name="Comes H.P."/>
            <person name="Chen J."/>
            <person name="Zhu S."/>
            <person name="Lu R."/>
            <person name="Zhang X."/>
            <person name="Li P."/>
            <person name="Qiu J."/>
            <person name="Olsen K.M."/>
            <person name="Qiu Y."/>
        </authorList>
    </citation>
    <scope>NUCLEOTIDE SEQUENCE</scope>
    <source>
        <strain evidence="1">KIB01</strain>
    </source>
</reference>